<organism evidence="2 3">
    <name type="scientific">Anabas testudineus</name>
    <name type="common">Climbing perch</name>
    <name type="synonym">Anthias testudineus</name>
    <dbReference type="NCBI Taxonomy" id="64144"/>
    <lineage>
        <taxon>Eukaryota</taxon>
        <taxon>Metazoa</taxon>
        <taxon>Chordata</taxon>
        <taxon>Craniata</taxon>
        <taxon>Vertebrata</taxon>
        <taxon>Euteleostomi</taxon>
        <taxon>Actinopterygii</taxon>
        <taxon>Neopterygii</taxon>
        <taxon>Teleostei</taxon>
        <taxon>Neoteleostei</taxon>
        <taxon>Acanthomorphata</taxon>
        <taxon>Anabantaria</taxon>
        <taxon>Anabantiformes</taxon>
        <taxon>Anabantoidei</taxon>
        <taxon>Anabantidae</taxon>
        <taxon>Anabas</taxon>
    </lineage>
</organism>
<dbReference type="InterPro" id="IPR009003">
    <property type="entry name" value="Peptidase_S1_PA"/>
</dbReference>
<dbReference type="Gene3D" id="2.40.10.10">
    <property type="entry name" value="Trypsin-like serine proteases"/>
    <property type="match status" value="3"/>
</dbReference>
<dbReference type="PANTHER" id="PTHR14389:SF3">
    <property type="entry name" value="PROTEIN FAM111A-LIKE"/>
    <property type="match status" value="1"/>
</dbReference>
<dbReference type="GeneTree" id="ENSGT00390000005182"/>
<dbReference type="AlphaFoldDB" id="A0A3Q1I8G1"/>
<evidence type="ECO:0000256" key="1">
    <source>
        <dbReference type="SAM" id="MobiDB-lite"/>
    </source>
</evidence>
<evidence type="ECO:0000313" key="3">
    <source>
        <dbReference type="Proteomes" id="UP000265040"/>
    </source>
</evidence>
<sequence>MAEGNIKSHTLSKDKVKKEDLGDTTTVKTSQVKEEDDGDTTTRPSHKFTVDFKTGNKYQVFCDKPLTVLEAIKSNSECKKKMKKMKWEDEKTIIRMGCGDKESAIATHFPGFLVSDGELLTVSCKKRIVEKGQDHKIDPNNKYIFFYIDTKGGHKSMCKINEIVRHFAVKRFKYLCVYGEEGMTVKEALKRDGRFTDDMGEFKLSDNETKNIISCTEKVKNIDKKKLKIIIETEKTVPEDKEGQENQGAANRSEHKPGTKAILDAAQQTGISVKRVVEKSSSDETEEIYELLRQQFPELKEIMESRFTENSYQEELKLRTENFGKIQQSFSEVHRVKDLLKLGRSVCKVVVEGVCTGTGFVLFDNFILTNAHLFKNCVEGEKLQDGINVFALFNYDKPEPNTNYYYFSSKTTFNDFDRELDYAILELNTQAQKHNIKLKKNIKIPPGLLKEIGPVPQNGEACIIGHPKGEVKKMDPTCIIETEKRDQAVDDHLQQYMDTLFIIHSISQVIKDQGIENIMMGGNEADDVVTYNTFMYHGASGSPVFDACCKVFGLHSAGYFYGFPRETKNVIEFARPLLTIFGNFVRRLKKKEDEDILKRVEEEAEANQHLEKVLKSVLNDPEEPMDVDKE</sequence>
<dbReference type="GO" id="GO:0006260">
    <property type="term" value="P:DNA replication"/>
    <property type="evidence" value="ECO:0007669"/>
    <property type="project" value="TreeGrafter"/>
</dbReference>
<keyword evidence="3" id="KW-1185">Reference proteome</keyword>
<feature type="region of interest" description="Disordered" evidence="1">
    <location>
        <begin position="1"/>
        <end position="43"/>
    </location>
</feature>
<dbReference type="PANTHER" id="PTHR14389">
    <property type="entry name" value="SI:CH1073-475A24.1"/>
    <property type="match status" value="1"/>
</dbReference>
<dbReference type="Ensembl" id="ENSATET00000016755.3">
    <property type="protein sequence ID" value="ENSATEP00000016475.1"/>
    <property type="gene ID" value="ENSATEG00000011484.3"/>
</dbReference>
<dbReference type="SUPFAM" id="SSF50494">
    <property type="entry name" value="Trypsin-like serine proteases"/>
    <property type="match status" value="1"/>
</dbReference>
<proteinExistence type="predicted"/>
<accession>A0A3Q1I8G1</accession>
<reference evidence="2" key="3">
    <citation type="submission" date="2025-09" db="UniProtKB">
        <authorList>
            <consortium name="Ensembl"/>
        </authorList>
    </citation>
    <scope>IDENTIFICATION</scope>
</reference>
<dbReference type="GO" id="GO:0000785">
    <property type="term" value="C:chromatin"/>
    <property type="evidence" value="ECO:0007669"/>
    <property type="project" value="TreeGrafter"/>
</dbReference>
<dbReference type="STRING" id="64144.ENSATEP00000016475"/>
<dbReference type="Proteomes" id="UP000265040">
    <property type="component" value="Chromosome 18"/>
</dbReference>
<reference evidence="2" key="2">
    <citation type="submission" date="2025-08" db="UniProtKB">
        <authorList>
            <consortium name="Ensembl"/>
        </authorList>
    </citation>
    <scope>IDENTIFICATION</scope>
</reference>
<gene>
    <name evidence="2" type="primary">PRKCB</name>
</gene>
<dbReference type="Pfam" id="PF13365">
    <property type="entry name" value="Trypsin_2"/>
    <property type="match status" value="1"/>
</dbReference>
<evidence type="ECO:0000313" key="2">
    <source>
        <dbReference type="Ensembl" id="ENSATEP00000016475.1"/>
    </source>
</evidence>
<dbReference type="InterPro" id="IPR043504">
    <property type="entry name" value="Peptidase_S1_PA_chymotrypsin"/>
</dbReference>
<feature type="compositionally biased region" description="Basic and acidic residues" evidence="1">
    <location>
        <begin position="11"/>
        <end position="21"/>
    </location>
</feature>
<dbReference type="OMA" id="ADCHTSS"/>
<feature type="region of interest" description="Disordered" evidence="1">
    <location>
        <begin position="238"/>
        <end position="258"/>
    </location>
</feature>
<dbReference type="InParanoid" id="A0A3Q1I8G1"/>
<name>A0A3Q1I8G1_ANATE</name>
<dbReference type="OrthoDB" id="10025068at2759"/>
<dbReference type="GO" id="GO:0005634">
    <property type="term" value="C:nucleus"/>
    <property type="evidence" value="ECO:0007669"/>
    <property type="project" value="TreeGrafter"/>
</dbReference>
<evidence type="ECO:0008006" key="4">
    <source>
        <dbReference type="Google" id="ProtNLM"/>
    </source>
</evidence>
<reference evidence="2" key="1">
    <citation type="submission" date="2021-04" db="EMBL/GenBank/DDBJ databases">
        <authorList>
            <consortium name="Wellcome Sanger Institute Data Sharing"/>
        </authorList>
    </citation>
    <scope>NUCLEOTIDE SEQUENCE [LARGE SCALE GENOMIC DNA]</scope>
</reference>
<protein>
    <recommendedName>
        <fullName evidence="4">Serine protease</fullName>
    </recommendedName>
</protein>